<keyword evidence="10 13" id="KW-0408">Iron</keyword>
<evidence type="ECO:0000256" key="7">
    <source>
        <dbReference type="ARBA" id="ARBA00022824"/>
    </source>
</evidence>
<dbReference type="EMBL" id="KQ971323">
    <property type="protein sequence ID" value="KYB28577.1"/>
    <property type="molecule type" value="Genomic_DNA"/>
</dbReference>
<dbReference type="PANTHER" id="PTHR24292">
    <property type="entry name" value="CYTOCHROME P450"/>
    <property type="match status" value="1"/>
</dbReference>
<keyword evidence="11 14" id="KW-0503">Monooxygenase</keyword>
<dbReference type="GO" id="GO:0005506">
    <property type="term" value="F:iron ion binding"/>
    <property type="evidence" value="ECO:0007669"/>
    <property type="project" value="InterPro"/>
</dbReference>
<dbReference type="InterPro" id="IPR036396">
    <property type="entry name" value="Cyt_P450_sf"/>
</dbReference>
<dbReference type="InterPro" id="IPR017972">
    <property type="entry name" value="Cyt_P450_CS"/>
</dbReference>
<evidence type="ECO:0000256" key="5">
    <source>
        <dbReference type="ARBA" id="ARBA00022617"/>
    </source>
</evidence>
<comment type="subcellular location">
    <subcellularLocation>
        <location evidence="3">Endoplasmic reticulum membrane</location>
        <topology evidence="3">Peripheral membrane protein</topology>
    </subcellularLocation>
    <subcellularLocation>
        <location evidence="2">Microsome membrane</location>
        <topology evidence="2">Peripheral membrane protein</topology>
    </subcellularLocation>
</comment>
<dbReference type="InterPro" id="IPR002401">
    <property type="entry name" value="Cyt_P450_E_grp-I"/>
</dbReference>
<keyword evidence="7" id="KW-0256">Endoplasmic reticulum</keyword>
<evidence type="ECO:0000256" key="3">
    <source>
        <dbReference type="ARBA" id="ARBA00004406"/>
    </source>
</evidence>
<comment type="cofactor">
    <cofactor evidence="1 13">
        <name>heme</name>
        <dbReference type="ChEBI" id="CHEBI:30413"/>
    </cofactor>
</comment>
<evidence type="ECO:0000256" key="6">
    <source>
        <dbReference type="ARBA" id="ARBA00022723"/>
    </source>
</evidence>
<dbReference type="Gene3D" id="1.10.630.10">
    <property type="entry name" value="Cytochrome P450"/>
    <property type="match status" value="1"/>
</dbReference>
<comment type="similarity">
    <text evidence="4 14">Belongs to the cytochrome P450 family.</text>
</comment>
<dbReference type="PRINTS" id="PR00385">
    <property type="entry name" value="P450"/>
</dbReference>
<evidence type="ECO:0000256" key="13">
    <source>
        <dbReference type="PIRSR" id="PIRSR602401-1"/>
    </source>
</evidence>
<dbReference type="STRING" id="7070.A0A139WL78"/>
<evidence type="ECO:0000256" key="8">
    <source>
        <dbReference type="ARBA" id="ARBA00022848"/>
    </source>
</evidence>
<keyword evidence="9 14" id="KW-0560">Oxidoreductase</keyword>
<evidence type="ECO:0000256" key="11">
    <source>
        <dbReference type="ARBA" id="ARBA00023033"/>
    </source>
</evidence>
<evidence type="ECO:0000256" key="2">
    <source>
        <dbReference type="ARBA" id="ARBA00004174"/>
    </source>
</evidence>
<dbReference type="SUPFAM" id="SSF48264">
    <property type="entry name" value="Cytochrome P450"/>
    <property type="match status" value="1"/>
</dbReference>
<dbReference type="FunFam" id="1.10.630.10:FF:000042">
    <property type="entry name" value="Cytochrome P450"/>
    <property type="match status" value="1"/>
</dbReference>
<accession>A0A139WL78</accession>
<dbReference type="CDD" id="cd11056">
    <property type="entry name" value="CYP6-like"/>
    <property type="match status" value="1"/>
</dbReference>
<dbReference type="PROSITE" id="PS00086">
    <property type="entry name" value="CYTOCHROME_P450"/>
    <property type="match status" value="1"/>
</dbReference>
<evidence type="ECO:0000256" key="9">
    <source>
        <dbReference type="ARBA" id="ARBA00023002"/>
    </source>
</evidence>
<dbReference type="AlphaFoldDB" id="A0A139WL78"/>
<sequence>MIFVYLCCFLLFLYYLYRKNYKYWESKGVLTEKPFFIFGSFYDVALRRKHLFHKVREIYDKFSTPYVGIYIFNQPTLVIRSPELLKKVLVKDFDKFINRKVAANESVDPVFFHTLFSAKNDNWRNLRAKISPVFTSGKIKLMFPLMKECGTDLLNYFKKRSGGVIEARNVTKKYAVDIISSCAFGINSYCLKDDNSEIMQIATQLVDFKSFIRSISIFCFFFMPKLVDIFRLTFADKKASEYLMNVFKTTINERRKKTIVRNDLIDMLHNLKENSSSSDFTFDDVKMAAQALSFFSAGNDTTSITITFALYELALNTDIQNRLREEIRKRYEAHGDFTYEAIQEMKYLEMVLCETLRKYPLTIFLNREAVSNYTLEESGLTIDKGTSIMIPVAGLHFDEEYFPNPEKFDPERFSDENKSKIVPYTYMPFGDGPRICIGMTFMSLYKSITNVDVLGQRFAMLVSKVALAYILKDFAVEKTDSTTVPMQLDPGAIFLMNKNGVNLRVVEVK</sequence>
<keyword evidence="12" id="KW-0472">Membrane</keyword>
<evidence type="ECO:0000256" key="14">
    <source>
        <dbReference type="RuleBase" id="RU000461"/>
    </source>
</evidence>
<keyword evidence="16" id="KW-1185">Reference proteome</keyword>
<dbReference type="GO" id="GO:0020037">
    <property type="term" value="F:heme binding"/>
    <property type="evidence" value="ECO:0007669"/>
    <property type="project" value="InterPro"/>
</dbReference>
<dbReference type="PANTHER" id="PTHR24292:SF45">
    <property type="entry name" value="CYTOCHROME P450 6G1-RELATED"/>
    <property type="match status" value="1"/>
</dbReference>
<keyword evidence="8" id="KW-0492">Microsome</keyword>
<dbReference type="Proteomes" id="UP000007266">
    <property type="component" value="Linkage group 3"/>
</dbReference>
<name>A0A139WL78_TRICA</name>
<organism evidence="15 16">
    <name type="scientific">Tribolium castaneum</name>
    <name type="common">Red flour beetle</name>
    <dbReference type="NCBI Taxonomy" id="7070"/>
    <lineage>
        <taxon>Eukaryota</taxon>
        <taxon>Metazoa</taxon>
        <taxon>Ecdysozoa</taxon>
        <taxon>Arthropoda</taxon>
        <taxon>Hexapoda</taxon>
        <taxon>Insecta</taxon>
        <taxon>Pterygota</taxon>
        <taxon>Neoptera</taxon>
        <taxon>Endopterygota</taxon>
        <taxon>Coleoptera</taxon>
        <taxon>Polyphaga</taxon>
        <taxon>Cucujiformia</taxon>
        <taxon>Tenebrionidae</taxon>
        <taxon>Tenebrionidae incertae sedis</taxon>
        <taxon>Tribolium</taxon>
    </lineage>
</organism>
<dbReference type="GO" id="GO:0016705">
    <property type="term" value="F:oxidoreductase activity, acting on paired donors, with incorporation or reduction of molecular oxygen"/>
    <property type="evidence" value="ECO:0007669"/>
    <property type="project" value="InterPro"/>
</dbReference>
<dbReference type="eggNOG" id="KOG0158">
    <property type="taxonomic scope" value="Eukaryota"/>
</dbReference>
<evidence type="ECO:0000256" key="1">
    <source>
        <dbReference type="ARBA" id="ARBA00001971"/>
    </source>
</evidence>
<dbReference type="GO" id="GO:0005789">
    <property type="term" value="C:endoplasmic reticulum membrane"/>
    <property type="evidence" value="ECO:0007669"/>
    <property type="project" value="UniProtKB-SubCell"/>
</dbReference>
<dbReference type="PRINTS" id="PR00463">
    <property type="entry name" value="EP450I"/>
</dbReference>
<gene>
    <name evidence="15" type="primary">AUGUSTUS-3.0.2_32509</name>
    <name evidence="15" type="ORF">TcasGA2_TC032509</name>
</gene>
<feature type="binding site" description="axial binding residue" evidence="13">
    <location>
        <position position="436"/>
    </location>
    <ligand>
        <name>heme</name>
        <dbReference type="ChEBI" id="CHEBI:30413"/>
    </ligand>
    <ligandPart>
        <name>Fe</name>
        <dbReference type="ChEBI" id="CHEBI:18248"/>
    </ligandPart>
</feature>
<evidence type="ECO:0000256" key="10">
    <source>
        <dbReference type="ARBA" id="ARBA00023004"/>
    </source>
</evidence>
<keyword evidence="5 13" id="KW-0349">Heme</keyword>
<protein>
    <submittedName>
        <fullName evidence="15">Putative cytochrome P450 6a23-like Protein</fullName>
    </submittedName>
</protein>
<dbReference type="Pfam" id="PF00067">
    <property type="entry name" value="p450"/>
    <property type="match status" value="1"/>
</dbReference>
<dbReference type="OMA" id="WEDNANA"/>
<evidence type="ECO:0000256" key="12">
    <source>
        <dbReference type="ARBA" id="ARBA00023136"/>
    </source>
</evidence>
<evidence type="ECO:0000256" key="4">
    <source>
        <dbReference type="ARBA" id="ARBA00010617"/>
    </source>
</evidence>
<reference evidence="15 16" key="1">
    <citation type="journal article" date="2008" name="Nature">
        <title>The genome of the model beetle and pest Tribolium castaneum.</title>
        <authorList>
            <consortium name="Tribolium Genome Sequencing Consortium"/>
            <person name="Richards S."/>
            <person name="Gibbs R.A."/>
            <person name="Weinstock G.M."/>
            <person name="Brown S.J."/>
            <person name="Denell R."/>
            <person name="Beeman R.W."/>
            <person name="Gibbs R."/>
            <person name="Beeman R.W."/>
            <person name="Brown S.J."/>
            <person name="Bucher G."/>
            <person name="Friedrich M."/>
            <person name="Grimmelikhuijzen C.J."/>
            <person name="Klingler M."/>
            <person name="Lorenzen M."/>
            <person name="Richards S."/>
            <person name="Roth S."/>
            <person name="Schroder R."/>
            <person name="Tautz D."/>
            <person name="Zdobnov E.M."/>
            <person name="Muzny D."/>
            <person name="Gibbs R.A."/>
            <person name="Weinstock G.M."/>
            <person name="Attaway T."/>
            <person name="Bell S."/>
            <person name="Buhay C.J."/>
            <person name="Chandrabose M.N."/>
            <person name="Chavez D."/>
            <person name="Clerk-Blankenburg K.P."/>
            <person name="Cree A."/>
            <person name="Dao M."/>
            <person name="Davis C."/>
            <person name="Chacko J."/>
            <person name="Dinh H."/>
            <person name="Dugan-Rocha S."/>
            <person name="Fowler G."/>
            <person name="Garner T.T."/>
            <person name="Garnes J."/>
            <person name="Gnirke A."/>
            <person name="Hawes A."/>
            <person name="Hernandez J."/>
            <person name="Hines S."/>
            <person name="Holder M."/>
            <person name="Hume J."/>
            <person name="Jhangiani S.N."/>
            <person name="Joshi V."/>
            <person name="Khan Z.M."/>
            <person name="Jackson L."/>
            <person name="Kovar C."/>
            <person name="Kowis A."/>
            <person name="Lee S."/>
            <person name="Lewis L.R."/>
            <person name="Margolis J."/>
            <person name="Morgan M."/>
            <person name="Nazareth L.V."/>
            <person name="Nguyen N."/>
            <person name="Okwuonu G."/>
            <person name="Parker D."/>
            <person name="Richards S."/>
            <person name="Ruiz S.J."/>
            <person name="Santibanez J."/>
            <person name="Savard J."/>
            <person name="Scherer S.E."/>
            <person name="Schneider B."/>
            <person name="Sodergren E."/>
            <person name="Tautz D."/>
            <person name="Vattahil S."/>
            <person name="Villasana D."/>
            <person name="White C.S."/>
            <person name="Wright R."/>
            <person name="Park Y."/>
            <person name="Beeman R.W."/>
            <person name="Lord J."/>
            <person name="Oppert B."/>
            <person name="Lorenzen M."/>
            <person name="Brown S."/>
            <person name="Wang L."/>
            <person name="Savard J."/>
            <person name="Tautz D."/>
            <person name="Richards S."/>
            <person name="Weinstock G."/>
            <person name="Gibbs R.A."/>
            <person name="Liu Y."/>
            <person name="Worley K."/>
            <person name="Weinstock G."/>
            <person name="Elsik C.G."/>
            <person name="Reese J.T."/>
            <person name="Elhaik E."/>
            <person name="Landan G."/>
            <person name="Graur D."/>
            <person name="Arensburger P."/>
            <person name="Atkinson P."/>
            <person name="Beeman R.W."/>
            <person name="Beidler J."/>
            <person name="Brown S.J."/>
            <person name="Demuth J.P."/>
            <person name="Drury D.W."/>
            <person name="Du Y.Z."/>
            <person name="Fujiwara H."/>
            <person name="Lorenzen M."/>
            <person name="Maselli V."/>
            <person name="Osanai M."/>
            <person name="Park Y."/>
            <person name="Robertson H.M."/>
            <person name="Tu Z."/>
            <person name="Wang J.J."/>
            <person name="Wang S."/>
            <person name="Richards S."/>
            <person name="Song H."/>
            <person name="Zhang L."/>
            <person name="Sodergren E."/>
            <person name="Werner D."/>
            <person name="Stanke M."/>
            <person name="Morgenstern B."/>
            <person name="Solovyev V."/>
            <person name="Kosarev P."/>
            <person name="Brown G."/>
            <person name="Chen H.C."/>
            <person name="Ermolaeva O."/>
            <person name="Hlavina W."/>
            <person name="Kapustin Y."/>
            <person name="Kiryutin B."/>
            <person name="Kitts P."/>
            <person name="Maglott D."/>
            <person name="Pruitt K."/>
            <person name="Sapojnikov V."/>
            <person name="Souvorov A."/>
            <person name="Mackey A.J."/>
            <person name="Waterhouse R.M."/>
            <person name="Wyder S."/>
            <person name="Zdobnov E.M."/>
            <person name="Zdobnov E.M."/>
            <person name="Wyder S."/>
            <person name="Kriventseva E.V."/>
            <person name="Kadowaki T."/>
            <person name="Bork P."/>
            <person name="Aranda M."/>
            <person name="Bao R."/>
            <person name="Beermann A."/>
            <person name="Berns N."/>
            <person name="Bolognesi R."/>
            <person name="Bonneton F."/>
            <person name="Bopp D."/>
            <person name="Brown S.J."/>
            <person name="Bucher G."/>
            <person name="Butts T."/>
            <person name="Chaumot A."/>
            <person name="Denell R.E."/>
            <person name="Ferrier D.E."/>
            <person name="Friedrich M."/>
            <person name="Gordon C.M."/>
            <person name="Jindra M."/>
            <person name="Klingler M."/>
            <person name="Lan Q."/>
            <person name="Lattorff H.M."/>
            <person name="Laudet V."/>
            <person name="von Levetsow C."/>
            <person name="Liu Z."/>
            <person name="Lutz R."/>
            <person name="Lynch J.A."/>
            <person name="da Fonseca R.N."/>
            <person name="Posnien N."/>
            <person name="Reuter R."/>
            <person name="Roth S."/>
            <person name="Savard J."/>
            <person name="Schinko J.B."/>
            <person name="Schmitt C."/>
            <person name="Schoppmeier M."/>
            <person name="Schroder R."/>
            <person name="Shippy T.D."/>
            <person name="Simonnet F."/>
            <person name="Marques-Souza H."/>
            <person name="Tautz D."/>
            <person name="Tomoyasu Y."/>
            <person name="Trauner J."/>
            <person name="Van der Zee M."/>
            <person name="Vervoort M."/>
            <person name="Wittkopp N."/>
            <person name="Wimmer E.A."/>
            <person name="Yang X."/>
            <person name="Jones A.K."/>
            <person name="Sattelle D.B."/>
            <person name="Ebert P.R."/>
            <person name="Nelson D."/>
            <person name="Scott J.G."/>
            <person name="Beeman R.W."/>
            <person name="Muthukrishnan S."/>
            <person name="Kramer K.J."/>
            <person name="Arakane Y."/>
            <person name="Beeman R.W."/>
            <person name="Zhu Q."/>
            <person name="Hogenkamp D."/>
            <person name="Dixit R."/>
            <person name="Oppert B."/>
            <person name="Jiang H."/>
            <person name="Zou Z."/>
            <person name="Marshall J."/>
            <person name="Elpidina E."/>
            <person name="Vinokurov K."/>
            <person name="Oppert C."/>
            <person name="Zou Z."/>
            <person name="Evans J."/>
            <person name="Lu Z."/>
            <person name="Zhao P."/>
            <person name="Sumathipala N."/>
            <person name="Altincicek B."/>
            <person name="Vilcinskas A."/>
            <person name="Williams M."/>
            <person name="Hultmark D."/>
            <person name="Hetru C."/>
            <person name="Jiang H."/>
            <person name="Grimmelikhuijzen C.J."/>
            <person name="Hauser F."/>
            <person name="Cazzamali G."/>
            <person name="Williamson M."/>
            <person name="Park Y."/>
            <person name="Li B."/>
            <person name="Tanaka Y."/>
            <person name="Predel R."/>
            <person name="Neupert S."/>
            <person name="Schachtner J."/>
            <person name="Verleyen P."/>
            <person name="Raible F."/>
            <person name="Bork P."/>
            <person name="Friedrich M."/>
            <person name="Walden K.K."/>
            <person name="Robertson H.M."/>
            <person name="Angeli S."/>
            <person name="Foret S."/>
            <person name="Bucher G."/>
            <person name="Schuetz S."/>
            <person name="Maleszka R."/>
            <person name="Wimmer E.A."/>
            <person name="Beeman R.W."/>
            <person name="Lorenzen M."/>
            <person name="Tomoyasu Y."/>
            <person name="Miller S.C."/>
            <person name="Grossmann D."/>
            <person name="Bucher G."/>
        </authorList>
    </citation>
    <scope>NUCLEOTIDE SEQUENCE [LARGE SCALE GENOMIC DNA]</scope>
    <source>
        <strain evidence="15 16">Georgia GA2</strain>
    </source>
</reference>
<dbReference type="GO" id="GO:0004497">
    <property type="term" value="F:monooxygenase activity"/>
    <property type="evidence" value="ECO:0007669"/>
    <property type="project" value="UniProtKB-KW"/>
</dbReference>
<keyword evidence="6 13" id="KW-0479">Metal-binding</keyword>
<dbReference type="InterPro" id="IPR050476">
    <property type="entry name" value="Insect_CytP450_Detox"/>
</dbReference>
<evidence type="ECO:0000313" key="16">
    <source>
        <dbReference type="Proteomes" id="UP000007266"/>
    </source>
</evidence>
<evidence type="ECO:0000313" key="15">
    <source>
        <dbReference type="EMBL" id="KYB28577.1"/>
    </source>
</evidence>
<proteinExistence type="inferred from homology"/>
<dbReference type="InterPro" id="IPR001128">
    <property type="entry name" value="Cyt_P450"/>
</dbReference>
<reference evidence="15 16" key="2">
    <citation type="journal article" date="2010" name="Nucleic Acids Res.">
        <title>BeetleBase in 2010: revisions to provide comprehensive genomic information for Tribolium castaneum.</title>
        <authorList>
            <person name="Kim H.S."/>
            <person name="Murphy T."/>
            <person name="Xia J."/>
            <person name="Caragea D."/>
            <person name="Park Y."/>
            <person name="Beeman R.W."/>
            <person name="Lorenzen M.D."/>
            <person name="Butcher S."/>
            <person name="Manak J.R."/>
            <person name="Brown S.J."/>
        </authorList>
    </citation>
    <scope>GENOME REANNOTATION</scope>
    <source>
        <strain evidence="15 16">Georgia GA2</strain>
    </source>
</reference>
<dbReference type="InParanoid" id="A0A139WL78"/>